<dbReference type="GO" id="GO:0016787">
    <property type="term" value="F:hydrolase activity"/>
    <property type="evidence" value="ECO:0007669"/>
    <property type="project" value="UniProtKB-KW"/>
</dbReference>
<dbReference type="AlphaFoldDB" id="A0A9W6CUT7"/>
<dbReference type="PANTHER" id="PTHR33988:SF1">
    <property type="entry name" value="ENDORIBONUCLEASE MAZF7-RELATED"/>
    <property type="match status" value="1"/>
</dbReference>
<evidence type="ECO:0000313" key="4">
    <source>
        <dbReference type="EMBL" id="GLI26466.1"/>
    </source>
</evidence>
<name>A0A9W6CUT7_9MICO</name>
<comment type="similarity">
    <text evidence="1 3">Belongs to the PemK/MazF family.</text>
</comment>
<keyword evidence="3" id="KW-0255">Endonuclease</keyword>
<reference evidence="4" key="1">
    <citation type="submission" date="2022-12" db="EMBL/GenBank/DDBJ databases">
        <title>Reference genome sequencing for broad-spectrum identification of bacterial and archaeal isolates by mass spectrometry.</title>
        <authorList>
            <person name="Sekiguchi Y."/>
            <person name="Tourlousse D.M."/>
        </authorList>
    </citation>
    <scope>NUCLEOTIDE SEQUENCE</scope>
    <source>
        <strain evidence="4">14</strain>
    </source>
</reference>
<evidence type="ECO:0000256" key="1">
    <source>
        <dbReference type="ARBA" id="ARBA00007521"/>
    </source>
</evidence>
<dbReference type="GO" id="GO:0016075">
    <property type="term" value="P:rRNA catabolic process"/>
    <property type="evidence" value="ECO:0007669"/>
    <property type="project" value="TreeGrafter"/>
</dbReference>
<dbReference type="GO" id="GO:0006402">
    <property type="term" value="P:mRNA catabolic process"/>
    <property type="evidence" value="ECO:0007669"/>
    <property type="project" value="TreeGrafter"/>
</dbReference>
<proteinExistence type="inferred from homology"/>
<dbReference type="GO" id="GO:0004521">
    <property type="term" value="F:RNA endonuclease activity"/>
    <property type="evidence" value="ECO:0007669"/>
    <property type="project" value="TreeGrafter"/>
</dbReference>
<keyword evidence="2" id="KW-1277">Toxin-antitoxin system</keyword>
<dbReference type="GO" id="GO:0003677">
    <property type="term" value="F:DNA binding"/>
    <property type="evidence" value="ECO:0007669"/>
    <property type="project" value="InterPro"/>
</dbReference>
<dbReference type="PIRSF" id="PIRSF033490">
    <property type="entry name" value="MazF"/>
    <property type="match status" value="1"/>
</dbReference>
<dbReference type="SUPFAM" id="SSF50118">
    <property type="entry name" value="Cell growth inhibitor/plasmid maintenance toxic component"/>
    <property type="match status" value="1"/>
</dbReference>
<sequence length="122" mass="12858">MSAARPLLRRGHIVLVDLDPTVGSEAAKTRPAIVVGNNTANAAASRSERGVITVVPLTSNTGRVHEFQVLVTARESGLPRDSKAQAEQVRTVAVSRVTSVVGWLGAEQMGAVDDALRLHLAL</sequence>
<protein>
    <recommendedName>
        <fullName evidence="3">mRNA interferase</fullName>
        <ecNumber evidence="3">3.1.-.-</ecNumber>
    </recommendedName>
</protein>
<dbReference type="Proteomes" id="UP001144396">
    <property type="component" value="Unassembled WGS sequence"/>
</dbReference>
<dbReference type="InterPro" id="IPR003477">
    <property type="entry name" value="PemK-like"/>
</dbReference>
<dbReference type="PANTHER" id="PTHR33988">
    <property type="entry name" value="ENDORIBONUCLEASE MAZF-RELATED"/>
    <property type="match status" value="1"/>
</dbReference>
<gene>
    <name evidence="4" type="primary">mazF9</name>
    <name evidence="4" type="ORF">ARHIZOSPH14_07080</name>
</gene>
<evidence type="ECO:0000256" key="2">
    <source>
        <dbReference type="ARBA" id="ARBA00022649"/>
    </source>
</evidence>
<dbReference type="Gene3D" id="2.30.30.110">
    <property type="match status" value="1"/>
</dbReference>
<dbReference type="EMBL" id="BSDP01000001">
    <property type="protein sequence ID" value="GLI26466.1"/>
    <property type="molecule type" value="Genomic_DNA"/>
</dbReference>
<dbReference type="Pfam" id="PF02452">
    <property type="entry name" value="PemK_toxin"/>
    <property type="match status" value="1"/>
</dbReference>
<accession>A0A9W6CUT7</accession>
<evidence type="ECO:0000313" key="5">
    <source>
        <dbReference type="Proteomes" id="UP001144396"/>
    </source>
</evidence>
<dbReference type="RefSeq" id="WP_281882467.1">
    <property type="nucleotide sequence ID" value="NZ_BSDP01000001.1"/>
</dbReference>
<comment type="function">
    <text evidence="3">Toxic component of a type II toxin-antitoxin (TA) system.</text>
</comment>
<comment type="caution">
    <text evidence="4">The sequence shown here is derived from an EMBL/GenBank/DDBJ whole genome shotgun (WGS) entry which is preliminary data.</text>
</comment>
<keyword evidence="3" id="KW-0378">Hydrolase</keyword>
<keyword evidence="3" id="KW-0540">Nuclease</keyword>
<keyword evidence="5" id="KW-1185">Reference proteome</keyword>
<evidence type="ECO:0000256" key="3">
    <source>
        <dbReference type="PIRNR" id="PIRNR033490"/>
    </source>
</evidence>
<dbReference type="EC" id="3.1.-.-" evidence="3"/>
<organism evidence="4 5">
    <name type="scientific">Agromyces rhizosphaerae</name>
    <dbReference type="NCBI Taxonomy" id="88374"/>
    <lineage>
        <taxon>Bacteria</taxon>
        <taxon>Bacillati</taxon>
        <taxon>Actinomycetota</taxon>
        <taxon>Actinomycetes</taxon>
        <taxon>Micrococcales</taxon>
        <taxon>Microbacteriaceae</taxon>
        <taxon>Agromyces</taxon>
    </lineage>
</organism>
<dbReference type="InterPro" id="IPR011067">
    <property type="entry name" value="Plasmid_toxin/cell-grow_inhib"/>
</dbReference>